<dbReference type="GO" id="GO:0005829">
    <property type="term" value="C:cytosol"/>
    <property type="evidence" value="ECO:0007669"/>
    <property type="project" value="UniProtKB-SubCell"/>
</dbReference>
<evidence type="ECO:0000256" key="5">
    <source>
        <dbReference type="ARBA" id="ARBA00023136"/>
    </source>
</evidence>
<evidence type="ECO:0000256" key="7">
    <source>
        <dbReference type="SAM" id="MobiDB-lite"/>
    </source>
</evidence>
<reference evidence="8 9" key="1">
    <citation type="journal article" date="2015" name="Sci. Rep.">
        <title>The power of single molecule real-time sequencing technology in the de novo assembly of a eukaryotic genome.</title>
        <authorList>
            <person name="Sakai H."/>
            <person name="Naito K."/>
            <person name="Ogiso-Tanaka E."/>
            <person name="Takahashi Y."/>
            <person name="Iseki K."/>
            <person name="Muto C."/>
            <person name="Satou K."/>
            <person name="Teruya K."/>
            <person name="Shiroma A."/>
            <person name="Shimoji M."/>
            <person name="Hirano T."/>
            <person name="Itoh T."/>
            <person name="Kaga A."/>
            <person name="Tomooka N."/>
        </authorList>
    </citation>
    <scope>NUCLEOTIDE SEQUENCE [LARGE SCALE GENOMIC DNA]</scope>
    <source>
        <strain evidence="9">cv. Shumari</strain>
    </source>
</reference>
<keyword evidence="4" id="KW-0963">Cytoplasm</keyword>
<keyword evidence="9" id="KW-1185">Reference proteome</keyword>
<comment type="subcellular location">
    <subcellularLocation>
        <location evidence="1">Cell membrane</location>
    </subcellularLocation>
    <subcellularLocation>
        <location evidence="2">Cytoplasm</location>
        <location evidence="2">Cytosol</location>
    </subcellularLocation>
</comment>
<organism evidence="8 9">
    <name type="scientific">Vigna angularis var. angularis</name>
    <dbReference type="NCBI Taxonomy" id="157739"/>
    <lineage>
        <taxon>Eukaryota</taxon>
        <taxon>Viridiplantae</taxon>
        <taxon>Streptophyta</taxon>
        <taxon>Embryophyta</taxon>
        <taxon>Tracheophyta</taxon>
        <taxon>Spermatophyta</taxon>
        <taxon>Magnoliopsida</taxon>
        <taxon>eudicotyledons</taxon>
        <taxon>Gunneridae</taxon>
        <taxon>Pentapetalae</taxon>
        <taxon>rosids</taxon>
        <taxon>fabids</taxon>
        <taxon>Fabales</taxon>
        <taxon>Fabaceae</taxon>
        <taxon>Papilionoideae</taxon>
        <taxon>50 kb inversion clade</taxon>
        <taxon>NPAAA clade</taxon>
        <taxon>indigoferoid/millettioid clade</taxon>
        <taxon>Phaseoleae</taxon>
        <taxon>Vigna</taxon>
    </lineage>
</organism>
<evidence type="ECO:0000256" key="6">
    <source>
        <dbReference type="ARBA" id="ARBA00034482"/>
    </source>
</evidence>
<proteinExistence type="inferred from homology"/>
<dbReference type="AlphaFoldDB" id="A0A0S3SYF1"/>
<dbReference type="Proteomes" id="UP000291084">
    <property type="component" value="Chromosome 9"/>
</dbReference>
<evidence type="ECO:0000313" key="8">
    <source>
        <dbReference type="EMBL" id="BAT97910.1"/>
    </source>
</evidence>
<dbReference type="GO" id="GO:0046854">
    <property type="term" value="P:phosphatidylinositol phosphate biosynthetic process"/>
    <property type="evidence" value="ECO:0007669"/>
    <property type="project" value="TreeGrafter"/>
</dbReference>
<evidence type="ECO:0000256" key="1">
    <source>
        <dbReference type="ARBA" id="ARBA00004236"/>
    </source>
</evidence>
<accession>A0A0S3SYF1</accession>
<comment type="similarity">
    <text evidence="6">Belongs to the Hyccin family.</text>
</comment>
<evidence type="ECO:0000313" key="9">
    <source>
        <dbReference type="Proteomes" id="UP000291084"/>
    </source>
</evidence>
<evidence type="ECO:0000256" key="3">
    <source>
        <dbReference type="ARBA" id="ARBA00022475"/>
    </source>
</evidence>
<dbReference type="InterPro" id="IPR018619">
    <property type="entry name" value="Hyccin"/>
</dbReference>
<sequence length="121" mass="13162">VKTSGKGTSTPNSAASEPETAVVSPALEPHGTVRSTRRARIVGVALELFYAKIGQMPVSSKIDFCEFCKVWAGQDGEMYKKFEEGGEKSEEEEEGRKEEEEAVGSDVAVEKRVKVEGRVPL</sequence>
<evidence type="ECO:0000256" key="4">
    <source>
        <dbReference type="ARBA" id="ARBA00022490"/>
    </source>
</evidence>
<feature type="compositionally biased region" description="Basic and acidic residues" evidence="7">
    <location>
        <begin position="83"/>
        <end position="99"/>
    </location>
</feature>
<keyword evidence="5" id="KW-0472">Membrane</keyword>
<feature type="compositionally biased region" description="Polar residues" evidence="7">
    <location>
        <begin position="1"/>
        <end position="15"/>
    </location>
</feature>
<feature type="region of interest" description="Disordered" evidence="7">
    <location>
        <begin position="83"/>
        <end position="106"/>
    </location>
</feature>
<evidence type="ECO:0000256" key="2">
    <source>
        <dbReference type="ARBA" id="ARBA00004514"/>
    </source>
</evidence>
<gene>
    <name evidence="8" type="primary">Vigan.09G149500</name>
    <name evidence="8" type="ORF">VIGAN_09149500</name>
</gene>
<feature type="region of interest" description="Disordered" evidence="7">
    <location>
        <begin position="1"/>
        <end position="33"/>
    </location>
</feature>
<name>A0A0S3SYF1_PHAAN</name>
<dbReference type="GO" id="GO:0005886">
    <property type="term" value="C:plasma membrane"/>
    <property type="evidence" value="ECO:0007669"/>
    <property type="project" value="UniProtKB-SubCell"/>
</dbReference>
<dbReference type="PANTHER" id="PTHR31220:SF10">
    <property type="entry name" value="HYCCIN"/>
    <property type="match status" value="1"/>
</dbReference>
<dbReference type="EMBL" id="AP015042">
    <property type="protein sequence ID" value="BAT97910.1"/>
    <property type="molecule type" value="Genomic_DNA"/>
</dbReference>
<dbReference type="Pfam" id="PF09790">
    <property type="entry name" value="Hyccin"/>
    <property type="match status" value="1"/>
</dbReference>
<feature type="non-terminal residue" evidence="8">
    <location>
        <position position="1"/>
    </location>
</feature>
<dbReference type="GO" id="GO:0072659">
    <property type="term" value="P:protein localization to plasma membrane"/>
    <property type="evidence" value="ECO:0007669"/>
    <property type="project" value="TreeGrafter"/>
</dbReference>
<keyword evidence="3" id="KW-1003">Cell membrane</keyword>
<protein>
    <submittedName>
        <fullName evidence="8">Uncharacterized protein</fullName>
    </submittedName>
</protein>
<dbReference type="PANTHER" id="PTHR31220">
    <property type="entry name" value="HYCCIN RELATED"/>
    <property type="match status" value="1"/>
</dbReference>